<reference evidence="1" key="1">
    <citation type="journal article" date="2023" name="Plant J.">
        <title>Genome sequences and population genomics provide insights into the demographic history, inbreeding, and mutation load of two 'living fossil' tree species of Dipteronia.</title>
        <authorList>
            <person name="Feng Y."/>
            <person name="Comes H.P."/>
            <person name="Chen J."/>
            <person name="Zhu S."/>
            <person name="Lu R."/>
            <person name="Zhang X."/>
            <person name="Li P."/>
            <person name="Qiu J."/>
            <person name="Olsen K.M."/>
            <person name="Qiu Y."/>
        </authorList>
    </citation>
    <scope>NUCLEOTIDE SEQUENCE</scope>
    <source>
        <strain evidence="1">KIB01</strain>
    </source>
</reference>
<dbReference type="AlphaFoldDB" id="A0AAD9XJE5"/>
<name>A0AAD9XJE5_9ROSI</name>
<keyword evidence="2" id="KW-1185">Reference proteome</keyword>
<proteinExistence type="predicted"/>
<dbReference type="Proteomes" id="UP001280121">
    <property type="component" value="Unassembled WGS sequence"/>
</dbReference>
<evidence type="ECO:0000313" key="2">
    <source>
        <dbReference type="Proteomes" id="UP001280121"/>
    </source>
</evidence>
<evidence type="ECO:0000313" key="1">
    <source>
        <dbReference type="EMBL" id="KAK2660317.1"/>
    </source>
</evidence>
<sequence>MQRTTQRTCVQVFERTQNTEINTRDMWRKSVEFSPIYNQSVGNMHCDQRGLSDRAIVLRPVIKFQVSIPLLLEFGFPYGERKRRRNYMKDRSKSRSQCK</sequence>
<accession>A0AAD9XJE5</accession>
<organism evidence="1 2">
    <name type="scientific">Dipteronia dyeriana</name>
    <dbReference type="NCBI Taxonomy" id="168575"/>
    <lineage>
        <taxon>Eukaryota</taxon>
        <taxon>Viridiplantae</taxon>
        <taxon>Streptophyta</taxon>
        <taxon>Embryophyta</taxon>
        <taxon>Tracheophyta</taxon>
        <taxon>Spermatophyta</taxon>
        <taxon>Magnoliopsida</taxon>
        <taxon>eudicotyledons</taxon>
        <taxon>Gunneridae</taxon>
        <taxon>Pentapetalae</taxon>
        <taxon>rosids</taxon>
        <taxon>malvids</taxon>
        <taxon>Sapindales</taxon>
        <taxon>Sapindaceae</taxon>
        <taxon>Hippocastanoideae</taxon>
        <taxon>Acereae</taxon>
        <taxon>Dipteronia</taxon>
    </lineage>
</organism>
<gene>
    <name evidence="1" type="ORF">Ddye_006850</name>
</gene>
<comment type="caution">
    <text evidence="1">The sequence shown here is derived from an EMBL/GenBank/DDBJ whole genome shotgun (WGS) entry which is preliminary data.</text>
</comment>
<protein>
    <submittedName>
        <fullName evidence="1">Uncharacterized protein</fullName>
    </submittedName>
</protein>
<dbReference type="EMBL" id="JANJYI010000002">
    <property type="protein sequence ID" value="KAK2660317.1"/>
    <property type="molecule type" value="Genomic_DNA"/>
</dbReference>